<reference evidence="1 2" key="1">
    <citation type="submission" date="2021-06" db="EMBL/GenBank/DDBJ databases">
        <title>Caerostris darwini draft genome.</title>
        <authorList>
            <person name="Kono N."/>
            <person name="Arakawa K."/>
        </authorList>
    </citation>
    <scope>NUCLEOTIDE SEQUENCE [LARGE SCALE GENOMIC DNA]</scope>
</reference>
<comment type="caution">
    <text evidence="1">The sequence shown here is derived from an EMBL/GenBank/DDBJ whole genome shotgun (WGS) entry which is preliminary data.</text>
</comment>
<organism evidence="1 2">
    <name type="scientific">Caerostris darwini</name>
    <dbReference type="NCBI Taxonomy" id="1538125"/>
    <lineage>
        <taxon>Eukaryota</taxon>
        <taxon>Metazoa</taxon>
        <taxon>Ecdysozoa</taxon>
        <taxon>Arthropoda</taxon>
        <taxon>Chelicerata</taxon>
        <taxon>Arachnida</taxon>
        <taxon>Araneae</taxon>
        <taxon>Araneomorphae</taxon>
        <taxon>Entelegynae</taxon>
        <taxon>Araneoidea</taxon>
        <taxon>Araneidae</taxon>
        <taxon>Caerostris</taxon>
    </lineage>
</organism>
<feature type="non-terminal residue" evidence="1">
    <location>
        <position position="1"/>
    </location>
</feature>
<protein>
    <submittedName>
        <fullName evidence="1">Uncharacterized protein</fullName>
    </submittedName>
</protein>
<name>A0AAV4SZV0_9ARAC</name>
<dbReference type="EMBL" id="BPLQ01008864">
    <property type="protein sequence ID" value="GIY39968.1"/>
    <property type="molecule type" value="Genomic_DNA"/>
</dbReference>
<sequence>MYIFKVEFTLLCQILCVSV</sequence>
<dbReference type="AlphaFoldDB" id="A0AAV4SZV0"/>
<gene>
    <name evidence="1" type="ORF">CDAR_403551</name>
</gene>
<evidence type="ECO:0000313" key="2">
    <source>
        <dbReference type="Proteomes" id="UP001054837"/>
    </source>
</evidence>
<evidence type="ECO:0000313" key="1">
    <source>
        <dbReference type="EMBL" id="GIY39968.1"/>
    </source>
</evidence>
<accession>A0AAV4SZV0</accession>
<dbReference type="Proteomes" id="UP001054837">
    <property type="component" value="Unassembled WGS sequence"/>
</dbReference>
<proteinExistence type="predicted"/>
<keyword evidence="2" id="KW-1185">Reference proteome</keyword>